<evidence type="ECO:0000256" key="1">
    <source>
        <dbReference type="SAM" id="Coils"/>
    </source>
</evidence>
<keyword evidence="2" id="KW-0472">Membrane</keyword>
<feature type="transmembrane region" description="Helical" evidence="2">
    <location>
        <begin position="42"/>
        <end position="65"/>
    </location>
</feature>
<organism evidence="3 4">
    <name type="scientific">Aerosakkonema funiforme FACHB-1375</name>
    <dbReference type="NCBI Taxonomy" id="2949571"/>
    <lineage>
        <taxon>Bacteria</taxon>
        <taxon>Bacillati</taxon>
        <taxon>Cyanobacteriota</taxon>
        <taxon>Cyanophyceae</taxon>
        <taxon>Oscillatoriophycideae</taxon>
        <taxon>Aerosakkonematales</taxon>
        <taxon>Aerosakkonemataceae</taxon>
        <taxon>Aerosakkonema</taxon>
    </lineage>
</organism>
<sequence>MATNKPVNNQTLTSLQKFLFYWAGANEKILAREDCAAERNKYASIGLTVLFTAILASFSGGYAFFTVFSSVGLSAIFGLFWGLGLIGNLDRLFIINLKKKHRKGWKQNILGLGEALTSAVPRLSLAVLLALVITKPLEIKIFDKEIESEIANNNALIFGQREKEIRQSSRLAELSAALNQKNQEKNQNNERLEQARQAYNCEISGSSSDRCRQLGSSGKQGIGDIGKALEINLNKVEAEVASENTKLERDLASIQAEIDQVEQDIQKRLTEIEEKQQKSDGLLMRLKTLESLSEKDRAIANINLFVTLLFIMIETSPILVKIMSSYGTYDAALESLEKTSIHRYTKSTEKDLELIDYEVEANFPIMKEIKDSEAENKKFAYVEMRSQVSQVMFQQFNLMLKELLSDRSESLKSIRTKVLDRIEKQIERVLANYAQEISISGREINERIKQFKQDILNETLSEKLKNSIKDAELEDLEKDLNNFQKAVDDYKEEDDSENGKNLE</sequence>
<reference evidence="3" key="2">
    <citation type="submission" date="2020-08" db="EMBL/GenBank/DDBJ databases">
        <authorList>
            <person name="Chen M."/>
            <person name="Teng W."/>
            <person name="Zhao L."/>
            <person name="Hu C."/>
            <person name="Zhou Y."/>
            <person name="Han B."/>
            <person name="Song L."/>
            <person name="Shu W."/>
        </authorList>
    </citation>
    <scope>NUCLEOTIDE SEQUENCE</scope>
    <source>
        <strain evidence="3">FACHB-1375</strain>
    </source>
</reference>
<feature type="transmembrane region" description="Helical" evidence="2">
    <location>
        <begin position="71"/>
        <end position="89"/>
    </location>
</feature>
<evidence type="ECO:0000313" key="4">
    <source>
        <dbReference type="Proteomes" id="UP000641646"/>
    </source>
</evidence>
<feature type="coiled-coil region" evidence="1">
    <location>
        <begin position="466"/>
        <end position="493"/>
    </location>
</feature>
<reference evidence="3" key="1">
    <citation type="journal article" date="2015" name="ISME J.">
        <title>Draft Genome Sequence of Streptomyces incarnatus NRRL8089, which Produces the Nucleoside Antibiotic Sinefungin.</title>
        <authorList>
            <person name="Oshima K."/>
            <person name="Hattori M."/>
            <person name="Shimizu H."/>
            <person name="Fukuda K."/>
            <person name="Nemoto M."/>
            <person name="Inagaki K."/>
            <person name="Tamura T."/>
        </authorList>
    </citation>
    <scope>NUCLEOTIDE SEQUENCE</scope>
    <source>
        <strain evidence="3">FACHB-1375</strain>
    </source>
</reference>
<keyword evidence="2" id="KW-0812">Transmembrane</keyword>
<dbReference type="RefSeq" id="WP_190471146.1">
    <property type="nucleotide sequence ID" value="NZ_JACJPW010000087.1"/>
</dbReference>
<evidence type="ECO:0000256" key="2">
    <source>
        <dbReference type="SAM" id="Phobius"/>
    </source>
</evidence>
<feature type="coiled-coil region" evidence="1">
    <location>
        <begin position="237"/>
        <end position="292"/>
    </location>
</feature>
<dbReference type="AlphaFoldDB" id="A0A926VJT9"/>
<gene>
    <name evidence="3" type="ORF">H6G03_26345</name>
</gene>
<accession>A0A926VJT9</accession>
<dbReference type="InterPro" id="IPR025519">
    <property type="entry name" value="DUF4407"/>
</dbReference>
<keyword evidence="2" id="KW-1133">Transmembrane helix</keyword>
<name>A0A926VJT9_9CYAN</name>
<comment type="caution">
    <text evidence="3">The sequence shown here is derived from an EMBL/GenBank/DDBJ whole genome shotgun (WGS) entry which is preliminary data.</text>
</comment>
<keyword evidence="4" id="KW-1185">Reference proteome</keyword>
<evidence type="ECO:0000313" key="3">
    <source>
        <dbReference type="EMBL" id="MBD2184548.1"/>
    </source>
</evidence>
<proteinExistence type="predicted"/>
<dbReference type="EMBL" id="JACJPW010000087">
    <property type="protein sequence ID" value="MBD2184548.1"/>
    <property type="molecule type" value="Genomic_DNA"/>
</dbReference>
<dbReference type="Pfam" id="PF14362">
    <property type="entry name" value="DUF4407"/>
    <property type="match status" value="1"/>
</dbReference>
<keyword evidence="1" id="KW-0175">Coiled coil</keyword>
<feature type="transmembrane region" description="Helical" evidence="2">
    <location>
        <begin position="109"/>
        <end position="133"/>
    </location>
</feature>
<protein>
    <submittedName>
        <fullName evidence="3">DUF4407 domain-containing protein</fullName>
    </submittedName>
</protein>
<dbReference type="Proteomes" id="UP000641646">
    <property type="component" value="Unassembled WGS sequence"/>
</dbReference>
<feature type="coiled-coil region" evidence="1">
    <location>
        <begin position="171"/>
        <end position="202"/>
    </location>
</feature>